<proteinExistence type="predicted"/>
<evidence type="ECO:0008006" key="3">
    <source>
        <dbReference type="Google" id="ProtNLM"/>
    </source>
</evidence>
<dbReference type="HOGENOM" id="CLU_124864_0_0_9"/>
<evidence type="ECO:0000313" key="1">
    <source>
        <dbReference type="EMBL" id="EEG75752.1"/>
    </source>
</evidence>
<name>C0BWE9_9FIRM</name>
<comment type="caution">
    <text evidence="1">The sequence shown here is derived from an EMBL/GenBank/DDBJ whole genome shotgun (WGS) entry which is preliminary data.</text>
</comment>
<dbReference type="Proteomes" id="UP000004893">
    <property type="component" value="Unassembled WGS sequence"/>
</dbReference>
<sequence length="186" mass="19830">MTLYLRSAEKETKMDIINHNCNKCNAPCGCKPCDQPDVPGEQAVWAFGSLRGGRAETPGTSLTPVPFNTAGPLSDTISVSASGNELVVLESGVYQITVSINAETTTEPDPEQPYLTAVITVNGAPVFGDISTFFNISNRDSSTFVIQAPLSAGDEVGVSIYTNFPALGYMNRSMTLVRLGSEMLNK</sequence>
<keyword evidence="2" id="KW-1185">Reference proteome</keyword>
<dbReference type="Gene3D" id="2.60.120.40">
    <property type="match status" value="1"/>
</dbReference>
<accession>C0BWE9</accession>
<protein>
    <recommendedName>
        <fullName evidence="3">BclA C-terminal domain-containing protein</fullName>
    </recommendedName>
</protein>
<dbReference type="STRING" id="553973.CLOHYLEM_04110"/>
<dbReference type="AlphaFoldDB" id="C0BWE9"/>
<gene>
    <name evidence="1" type="ORF">CLOHYLEM_04110</name>
</gene>
<reference evidence="1" key="1">
    <citation type="submission" date="2009-02" db="EMBL/GenBank/DDBJ databases">
        <authorList>
            <person name="Fulton L."/>
            <person name="Clifton S."/>
            <person name="Fulton B."/>
            <person name="Xu J."/>
            <person name="Minx P."/>
            <person name="Pepin K.H."/>
            <person name="Johnson M."/>
            <person name="Bhonagiri V."/>
            <person name="Nash W.E."/>
            <person name="Mardis E.R."/>
            <person name="Wilson R.K."/>
        </authorList>
    </citation>
    <scope>NUCLEOTIDE SEQUENCE [LARGE SCALE GENOMIC DNA]</scope>
    <source>
        <strain evidence="1">DSM 15053</strain>
    </source>
</reference>
<reference evidence="1" key="2">
    <citation type="submission" date="2013-06" db="EMBL/GenBank/DDBJ databases">
        <title>Draft genome sequence of Clostridium hylemonae (DSM 15053).</title>
        <authorList>
            <person name="Sudarsanam P."/>
            <person name="Ley R."/>
            <person name="Guruge J."/>
            <person name="Turnbaugh P.J."/>
            <person name="Mahowald M."/>
            <person name="Liep D."/>
            <person name="Gordon J."/>
        </authorList>
    </citation>
    <scope>NUCLEOTIDE SEQUENCE</scope>
    <source>
        <strain evidence="1">DSM 15053</strain>
    </source>
</reference>
<dbReference type="EMBL" id="ABYI02000005">
    <property type="protein sequence ID" value="EEG75752.1"/>
    <property type="molecule type" value="Genomic_DNA"/>
</dbReference>
<organism evidence="1 2">
    <name type="scientific">[Clostridium] hylemonae DSM 15053</name>
    <dbReference type="NCBI Taxonomy" id="553973"/>
    <lineage>
        <taxon>Bacteria</taxon>
        <taxon>Bacillati</taxon>
        <taxon>Bacillota</taxon>
        <taxon>Clostridia</taxon>
        <taxon>Lachnospirales</taxon>
        <taxon>Lachnospiraceae</taxon>
    </lineage>
</organism>
<evidence type="ECO:0000313" key="2">
    <source>
        <dbReference type="Proteomes" id="UP000004893"/>
    </source>
</evidence>
<dbReference type="InterPro" id="IPR008983">
    <property type="entry name" value="Tumour_necrosis_fac-like_dom"/>
</dbReference>